<evidence type="ECO:0000313" key="3">
    <source>
        <dbReference type="EMBL" id="ASU85978.1"/>
    </source>
</evidence>
<organism evidence="3 4">
    <name type="scientific">Nocardiopsis gilva YIM 90087</name>
    <dbReference type="NCBI Taxonomy" id="1235441"/>
    <lineage>
        <taxon>Bacteria</taxon>
        <taxon>Bacillati</taxon>
        <taxon>Actinomycetota</taxon>
        <taxon>Actinomycetes</taxon>
        <taxon>Streptosporangiales</taxon>
        <taxon>Nocardiopsidaceae</taxon>
        <taxon>Nocardiopsis</taxon>
    </lineage>
</organism>
<dbReference type="AlphaFoldDB" id="A0A223SCV4"/>
<dbReference type="Pfam" id="PF00589">
    <property type="entry name" value="Phage_integrase"/>
    <property type="match status" value="1"/>
</dbReference>
<protein>
    <recommendedName>
        <fullName evidence="2">Tyr recombinase domain-containing protein</fullName>
    </recommendedName>
</protein>
<dbReference type="Gene3D" id="1.10.443.10">
    <property type="entry name" value="Intergrase catalytic core"/>
    <property type="match status" value="1"/>
</dbReference>
<accession>A0A223SCV4</accession>
<dbReference type="GO" id="GO:0015074">
    <property type="term" value="P:DNA integration"/>
    <property type="evidence" value="ECO:0007669"/>
    <property type="project" value="InterPro"/>
</dbReference>
<feature type="domain" description="Tyr recombinase" evidence="2">
    <location>
        <begin position="24"/>
        <end position="68"/>
    </location>
</feature>
<evidence type="ECO:0000259" key="2">
    <source>
        <dbReference type="Pfam" id="PF00589"/>
    </source>
</evidence>
<proteinExistence type="predicted"/>
<dbReference type="KEGG" id="ngv:CDO52_02140"/>
<dbReference type="InterPro" id="IPR011010">
    <property type="entry name" value="DNA_brk_join_enz"/>
</dbReference>
<dbReference type="InterPro" id="IPR002104">
    <property type="entry name" value="Integrase_catalytic"/>
</dbReference>
<dbReference type="SUPFAM" id="SSF56349">
    <property type="entry name" value="DNA breaking-rejoining enzymes"/>
    <property type="match status" value="1"/>
</dbReference>
<evidence type="ECO:0000313" key="4">
    <source>
        <dbReference type="Proteomes" id="UP000215005"/>
    </source>
</evidence>
<name>A0A223SCV4_9ACTN</name>
<dbReference type="Proteomes" id="UP000215005">
    <property type="component" value="Chromosome"/>
</dbReference>
<dbReference type="InterPro" id="IPR013762">
    <property type="entry name" value="Integrase-like_cat_sf"/>
</dbReference>
<evidence type="ECO:0000256" key="1">
    <source>
        <dbReference type="ARBA" id="ARBA00023172"/>
    </source>
</evidence>
<dbReference type="GO" id="GO:0003677">
    <property type="term" value="F:DNA binding"/>
    <property type="evidence" value="ECO:0007669"/>
    <property type="project" value="InterPro"/>
</dbReference>
<keyword evidence="4" id="KW-1185">Reference proteome</keyword>
<gene>
    <name evidence="3" type="ORF">CDO52_02140</name>
</gene>
<reference evidence="3 4" key="1">
    <citation type="submission" date="2017-08" db="EMBL/GenBank/DDBJ databases">
        <title>The complete genome sequence of Nocardiopsis gilva YIM 90087.</title>
        <authorList>
            <person name="Yin M."/>
            <person name="Tang S."/>
        </authorList>
    </citation>
    <scope>NUCLEOTIDE SEQUENCE [LARGE SCALE GENOMIC DNA]</scope>
    <source>
        <strain evidence="3 4">YIM 90087</strain>
    </source>
</reference>
<dbReference type="GO" id="GO:0006310">
    <property type="term" value="P:DNA recombination"/>
    <property type="evidence" value="ECO:0007669"/>
    <property type="project" value="UniProtKB-KW"/>
</dbReference>
<keyword evidence="1" id="KW-0233">DNA recombination</keyword>
<sequence length="82" mass="8738">MKRCSASSLQANAACKISCRTATVVSASTTSRRHTYGTRLRQDGADIAQVQAALGHASLDTSARYFRAGTAETTAVIERVFD</sequence>
<dbReference type="EMBL" id="CP022753">
    <property type="protein sequence ID" value="ASU85978.1"/>
    <property type="molecule type" value="Genomic_DNA"/>
</dbReference>